<protein>
    <submittedName>
        <fullName evidence="4">TetR family transcriptional regulator</fullName>
    </submittedName>
</protein>
<comment type="caution">
    <text evidence="4">The sequence shown here is derived from an EMBL/GenBank/DDBJ whole genome shotgun (WGS) entry which is preliminary data.</text>
</comment>
<dbReference type="PROSITE" id="PS50977">
    <property type="entry name" value="HTH_TETR_2"/>
    <property type="match status" value="1"/>
</dbReference>
<dbReference type="SUPFAM" id="SSF46689">
    <property type="entry name" value="Homeodomain-like"/>
    <property type="match status" value="1"/>
</dbReference>
<reference evidence="4" key="1">
    <citation type="submission" date="2020-10" db="EMBL/GenBank/DDBJ databases">
        <title>Taxonomic study of unclassified bacteria belonging to the class Ktedonobacteria.</title>
        <authorList>
            <person name="Yabe S."/>
            <person name="Wang C.M."/>
            <person name="Zheng Y."/>
            <person name="Sakai Y."/>
            <person name="Cavaletti L."/>
            <person name="Monciardini P."/>
            <person name="Donadio S."/>
        </authorList>
    </citation>
    <scope>NUCLEOTIDE SEQUENCE</scope>
    <source>
        <strain evidence="4">ID150040</strain>
    </source>
</reference>
<evidence type="ECO:0000256" key="1">
    <source>
        <dbReference type="ARBA" id="ARBA00023125"/>
    </source>
</evidence>
<dbReference type="Proteomes" id="UP000597444">
    <property type="component" value="Unassembled WGS sequence"/>
</dbReference>
<evidence type="ECO:0000313" key="4">
    <source>
        <dbReference type="EMBL" id="GHP00999.1"/>
    </source>
</evidence>
<sequence length="191" mass="21979">MGLRERKKRLVQATIEETALRLFQQHGYDQTSIQDIADVVMMSPRTFFRYFASKEDILFAPTQALMNDGIRYIQSMPPTEKPLPALTATFLYIASQYEKRKDTFMIRYQVAKETPQLASMYLYSLVSMESAICDALCSRLETATNRQDMHFLVAICMAALRVAFEIWLEQEARGDIVALVRENLERLSSLA</sequence>
<keyword evidence="1 2" id="KW-0238">DNA-binding</keyword>
<dbReference type="InterPro" id="IPR009057">
    <property type="entry name" value="Homeodomain-like_sf"/>
</dbReference>
<dbReference type="InterPro" id="IPR050624">
    <property type="entry name" value="HTH-type_Tx_Regulator"/>
</dbReference>
<feature type="domain" description="HTH tetR-type" evidence="3">
    <location>
        <begin position="9"/>
        <end position="69"/>
    </location>
</feature>
<gene>
    <name evidence="4" type="ORF">KSF_110460</name>
</gene>
<dbReference type="GO" id="GO:0003677">
    <property type="term" value="F:DNA binding"/>
    <property type="evidence" value="ECO:0007669"/>
    <property type="project" value="UniProtKB-UniRule"/>
</dbReference>
<dbReference type="PANTHER" id="PTHR43479">
    <property type="entry name" value="ACREF/ENVCD OPERON REPRESSOR-RELATED"/>
    <property type="match status" value="1"/>
</dbReference>
<dbReference type="PANTHER" id="PTHR43479:SF11">
    <property type="entry name" value="ACREF_ENVCD OPERON REPRESSOR-RELATED"/>
    <property type="match status" value="1"/>
</dbReference>
<dbReference type="Gene3D" id="1.10.357.10">
    <property type="entry name" value="Tetracycline Repressor, domain 2"/>
    <property type="match status" value="1"/>
</dbReference>
<keyword evidence="5" id="KW-1185">Reference proteome</keyword>
<dbReference type="InterPro" id="IPR041347">
    <property type="entry name" value="MftR_C"/>
</dbReference>
<dbReference type="Pfam" id="PF00440">
    <property type="entry name" value="TetR_N"/>
    <property type="match status" value="1"/>
</dbReference>
<name>A0A8J3IUQ7_9CHLR</name>
<dbReference type="EMBL" id="BNJK01000004">
    <property type="protein sequence ID" value="GHP00999.1"/>
    <property type="molecule type" value="Genomic_DNA"/>
</dbReference>
<accession>A0A8J3IUQ7</accession>
<evidence type="ECO:0000259" key="3">
    <source>
        <dbReference type="PROSITE" id="PS50977"/>
    </source>
</evidence>
<dbReference type="AlphaFoldDB" id="A0A8J3IUQ7"/>
<dbReference type="InterPro" id="IPR001647">
    <property type="entry name" value="HTH_TetR"/>
</dbReference>
<dbReference type="Pfam" id="PF17754">
    <property type="entry name" value="TetR_C_14"/>
    <property type="match status" value="1"/>
</dbReference>
<evidence type="ECO:0000313" key="5">
    <source>
        <dbReference type="Proteomes" id="UP000597444"/>
    </source>
</evidence>
<evidence type="ECO:0000256" key="2">
    <source>
        <dbReference type="PROSITE-ProRule" id="PRU00335"/>
    </source>
</evidence>
<feature type="DNA-binding region" description="H-T-H motif" evidence="2">
    <location>
        <begin position="32"/>
        <end position="51"/>
    </location>
</feature>
<dbReference type="RefSeq" id="WP_220211571.1">
    <property type="nucleotide sequence ID" value="NZ_BNJK01000004.1"/>
</dbReference>
<organism evidence="4 5">
    <name type="scientific">Reticulibacter mediterranei</name>
    <dbReference type="NCBI Taxonomy" id="2778369"/>
    <lineage>
        <taxon>Bacteria</taxon>
        <taxon>Bacillati</taxon>
        <taxon>Chloroflexota</taxon>
        <taxon>Ktedonobacteria</taxon>
        <taxon>Ktedonobacterales</taxon>
        <taxon>Reticulibacteraceae</taxon>
        <taxon>Reticulibacter</taxon>
    </lineage>
</organism>
<dbReference type="PRINTS" id="PR00455">
    <property type="entry name" value="HTHTETR"/>
</dbReference>
<proteinExistence type="predicted"/>
<dbReference type="Gene3D" id="1.10.10.60">
    <property type="entry name" value="Homeodomain-like"/>
    <property type="match status" value="1"/>
</dbReference>